<evidence type="ECO:0000313" key="2">
    <source>
        <dbReference type="Proteomes" id="UP001151760"/>
    </source>
</evidence>
<reference evidence="1" key="2">
    <citation type="submission" date="2022-01" db="EMBL/GenBank/DDBJ databases">
        <authorList>
            <person name="Yamashiro T."/>
            <person name="Shiraishi A."/>
            <person name="Satake H."/>
            <person name="Nakayama K."/>
        </authorList>
    </citation>
    <scope>NUCLEOTIDE SEQUENCE</scope>
</reference>
<gene>
    <name evidence="1" type="ORF">Tco_0655706</name>
</gene>
<sequence>MIAAGQGMVQMLMMKISDLFDDKSQWIEVDSTGKLFDSQMHKQGTSINVQKGQSINLSAVTLCNVTKENHRVCAEKDDILQKPLSKWIH</sequence>
<reference evidence="1" key="1">
    <citation type="journal article" date="2022" name="Int. J. Mol. Sci.">
        <title>Draft Genome of Tanacetum Coccineum: Genomic Comparison of Closely Related Tanacetum-Family Plants.</title>
        <authorList>
            <person name="Yamashiro T."/>
            <person name="Shiraishi A."/>
            <person name="Nakayama K."/>
            <person name="Satake H."/>
        </authorList>
    </citation>
    <scope>NUCLEOTIDE SEQUENCE</scope>
</reference>
<accession>A0ABQ4X737</accession>
<dbReference type="Proteomes" id="UP001151760">
    <property type="component" value="Unassembled WGS sequence"/>
</dbReference>
<keyword evidence="2" id="KW-1185">Reference proteome</keyword>
<protein>
    <submittedName>
        <fullName evidence="1">Uncharacterized protein</fullName>
    </submittedName>
</protein>
<evidence type="ECO:0000313" key="1">
    <source>
        <dbReference type="EMBL" id="GJS60922.1"/>
    </source>
</evidence>
<dbReference type="EMBL" id="BQNB010009253">
    <property type="protein sequence ID" value="GJS60922.1"/>
    <property type="molecule type" value="Genomic_DNA"/>
</dbReference>
<name>A0ABQ4X737_9ASTR</name>
<organism evidence="1 2">
    <name type="scientific">Tanacetum coccineum</name>
    <dbReference type="NCBI Taxonomy" id="301880"/>
    <lineage>
        <taxon>Eukaryota</taxon>
        <taxon>Viridiplantae</taxon>
        <taxon>Streptophyta</taxon>
        <taxon>Embryophyta</taxon>
        <taxon>Tracheophyta</taxon>
        <taxon>Spermatophyta</taxon>
        <taxon>Magnoliopsida</taxon>
        <taxon>eudicotyledons</taxon>
        <taxon>Gunneridae</taxon>
        <taxon>Pentapetalae</taxon>
        <taxon>asterids</taxon>
        <taxon>campanulids</taxon>
        <taxon>Asterales</taxon>
        <taxon>Asteraceae</taxon>
        <taxon>Asteroideae</taxon>
        <taxon>Anthemideae</taxon>
        <taxon>Anthemidinae</taxon>
        <taxon>Tanacetum</taxon>
    </lineage>
</organism>
<proteinExistence type="predicted"/>
<comment type="caution">
    <text evidence="1">The sequence shown here is derived from an EMBL/GenBank/DDBJ whole genome shotgun (WGS) entry which is preliminary data.</text>
</comment>